<dbReference type="Proteomes" id="UP000575898">
    <property type="component" value="Unassembled WGS sequence"/>
</dbReference>
<dbReference type="EMBL" id="JACHHY010000001">
    <property type="protein sequence ID" value="MBB5016773.1"/>
    <property type="molecule type" value="Genomic_DNA"/>
</dbReference>
<reference evidence="4 5" key="1">
    <citation type="submission" date="2020-08" db="EMBL/GenBank/DDBJ databases">
        <title>Genomic Encyclopedia of Type Strains, Phase IV (KMG-IV): sequencing the most valuable type-strain genomes for metagenomic binning, comparative biology and taxonomic classification.</title>
        <authorList>
            <person name="Goeker M."/>
        </authorList>
    </citation>
    <scope>NUCLEOTIDE SEQUENCE [LARGE SCALE GENOMIC DNA]</scope>
    <source>
        <strain evidence="4 5">DSM 27165</strain>
    </source>
</reference>
<evidence type="ECO:0000259" key="3">
    <source>
        <dbReference type="Pfam" id="PF25917"/>
    </source>
</evidence>
<evidence type="ECO:0000313" key="5">
    <source>
        <dbReference type="Proteomes" id="UP000575898"/>
    </source>
</evidence>
<comment type="caution">
    <text evidence="4">The sequence shown here is derived from an EMBL/GenBank/DDBJ whole genome shotgun (WGS) entry which is preliminary data.</text>
</comment>
<keyword evidence="2" id="KW-0812">Transmembrane</keyword>
<feature type="transmembrane region" description="Helical" evidence="2">
    <location>
        <begin position="7"/>
        <end position="26"/>
    </location>
</feature>
<dbReference type="Gene3D" id="2.40.50.100">
    <property type="match status" value="1"/>
</dbReference>
<name>A0A840MKW1_9PROT</name>
<protein>
    <submittedName>
        <fullName evidence="4">HlyD family secretion protein</fullName>
    </submittedName>
</protein>
<dbReference type="Pfam" id="PF25917">
    <property type="entry name" value="BSH_RND"/>
    <property type="match status" value="1"/>
</dbReference>
<dbReference type="PANTHER" id="PTHR30438">
    <property type="entry name" value="36 KDA ANTIGEN-RELATED"/>
    <property type="match status" value="1"/>
</dbReference>
<dbReference type="InterPro" id="IPR058625">
    <property type="entry name" value="MdtA-like_BSH"/>
</dbReference>
<dbReference type="GO" id="GO:0005886">
    <property type="term" value="C:plasma membrane"/>
    <property type="evidence" value="ECO:0007669"/>
    <property type="project" value="TreeGrafter"/>
</dbReference>
<dbReference type="PANTHER" id="PTHR30438:SF2">
    <property type="entry name" value="MEMBRANE PROTEIN"/>
    <property type="match status" value="1"/>
</dbReference>
<feature type="domain" description="Multidrug resistance protein MdtA-like barrel-sandwich hybrid" evidence="3">
    <location>
        <begin position="49"/>
        <end position="264"/>
    </location>
</feature>
<gene>
    <name evidence="4" type="ORF">HNQ59_000035</name>
</gene>
<keyword evidence="2" id="KW-0472">Membrane</keyword>
<dbReference type="SUPFAM" id="SSF111369">
    <property type="entry name" value="HlyD-like secretion proteins"/>
    <property type="match status" value="2"/>
</dbReference>
<dbReference type="RefSeq" id="WP_184033521.1">
    <property type="nucleotide sequence ID" value="NZ_JACHHY010000001.1"/>
</dbReference>
<keyword evidence="2" id="KW-1133">Transmembrane helix</keyword>
<evidence type="ECO:0000256" key="2">
    <source>
        <dbReference type="SAM" id="Phobius"/>
    </source>
</evidence>
<dbReference type="AlphaFoldDB" id="A0A840MKW1"/>
<dbReference type="Gene3D" id="1.10.287.470">
    <property type="entry name" value="Helix hairpin bin"/>
    <property type="match status" value="1"/>
</dbReference>
<sequence>MKLQAHILIPTALAIGLAGFLVWHQLADRQGLPEGLIQTNGRLEGEHIAVAGKTPGRIVRLLVKEGDSVNAGQAMAQLDDTQLKAKSEQVAQTVATLTAQLHAAQTVLGVAKQEVPLNITANDAQLQRARAQLGKAQAAEAQAQRDASRMRALLERGSVDRHKTELAELAATAAQADTAAARTGVIQAEQALQQARLGDARIAAKQAELNALAAQLEQARAAQREIDSVLADLTLKAPAQGVVMSRIRDLGEMVAPGSPVFDIVDLDQLYLKVYVPENQIGKIKLGLPAQIYTDAFPDTAYPATLRYIASRAEFTPKEVQTPDERVKLVYAVKLHLNQNPKHQLTPGLPADAVIRWDEQIAWQRPKW</sequence>
<accession>A0A840MKW1</accession>
<proteinExistence type="predicted"/>
<evidence type="ECO:0000256" key="1">
    <source>
        <dbReference type="SAM" id="Coils"/>
    </source>
</evidence>
<keyword evidence="5" id="KW-1185">Reference proteome</keyword>
<evidence type="ECO:0000313" key="4">
    <source>
        <dbReference type="EMBL" id="MBB5016773.1"/>
    </source>
</evidence>
<dbReference type="Gene3D" id="2.40.30.170">
    <property type="match status" value="1"/>
</dbReference>
<organism evidence="4 5">
    <name type="scientific">Chitinivorax tropicus</name>
    <dbReference type="NCBI Taxonomy" id="714531"/>
    <lineage>
        <taxon>Bacteria</taxon>
        <taxon>Pseudomonadati</taxon>
        <taxon>Pseudomonadota</taxon>
        <taxon>Betaproteobacteria</taxon>
        <taxon>Chitinivorax</taxon>
    </lineage>
</organism>
<keyword evidence="1" id="KW-0175">Coiled coil</keyword>
<dbReference type="PRINTS" id="PR01490">
    <property type="entry name" value="RTXTOXIND"/>
</dbReference>
<feature type="coiled-coil region" evidence="1">
    <location>
        <begin position="202"/>
        <end position="232"/>
    </location>
</feature>